<gene>
    <name evidence="7" type="ORF">US65_C0027G0012</name>
</gene>
<dbReference type="GO" id="GO:0005840">
    <property type="term" value="C:ribosome"/>
    <property type="evidence" value="ECO:0007669"/>
    <property type="project" value="UniProtKB-KW"/>
</dbReference>
<dbReference type="GO" id="GO:0005737">
    <property type="term" value="C:cytoplasm"/>
    <property type="evidence" value="ECO:0007669"/>
    <property type="project" value="UniProtKB-ARBA"/>
</dbReference>
<evidence type="ECO:0000256" key="2">
    <source>
        <dbReference type="ARBA" id="ARBA00022980"/>
    </source>
</evidence>
<dbReference type="InterPro" id="IPR047863">
    <property type="entry name" value="Ribosomal_uS8_CS"/>
</dbReference>
<evidence type="ECO:0000256" key="5">
    <source>
        <dbReference type="ARBA" id="ARBA00035525"/>
    </source>
</evidence>
<dbReference type="SUPFAM" id="SSF56047">
    <property type="entry name" value="Ribosomal protein S8"/>
    <property type="match status" value="1"/>
</dbReference>
<evidence type="ECO:0000256" key="6">
    <source>
        <dbReference type="RuleBase" id="RU003660"/>
    </source>
</evidence>
<evidence type="ECO:0000313" key="7">
    <source>
        <dbReference type="EMBL" id="KKQ46763.1"/>
    </source>
</evidence>
<dbReference type="InterPro" id="IPR000630">
    <property type="entry name" value="Ribosomal_uS8"/>
</dbReference>
<dbReference type="Gene3D" id="3.30.1370.30">
    <property type="match status" value="1"/>
</dbReference>
<dbReference type="EMBL" id="LBTU01000027">
    <property type="protein sequence ID" value="KKQ46763.1"/>
    <property type="molecule type" value="Genomic_DNA"/>
</dbReference>
<protein>
    <recommendedName>
        <fullName evidence="4">Small ribosomal subunit protein uS8</fullName>
    </recommendedName>
    <alternativeName>
        <fullName evidence="5">30S ribosomal protein S8</fullName>
    </alternativeName>
</protein>
<organism evidence="7 8">
    <name type="scientific">Candidatus Yanofskybacteria bacterium GW2011_GWC2_37_9</name>
    <dbReference type="NCBI Taxonomy" id="1619028"/>
    <lineage>
        <taxon>Bacteria</taxon>
        <taxon>Candidatus Yanofskyibacteriota</taxon>
    </lineage>
</organism>
<evidence type="ECO:0000313" key="8">
    <source>
        <dbReference type="Proteomes" id="UP000034430"/>
    </source>
</evidence>
<dbReference type="GO" id="GO:0006412">
    <property type="term" value="P:translation"/>
    <property type="evidence" value="ECO:0007669"/>
    <property type="project" value="InterPro"/>
</dbReference>
<keyword evidence="2 6" id="KW-0689">Ribosomal protein</keyword>
<dbReference type="NCBIfam" id="NF001109">
    <property type="entry name" value="PRK00136.1"/>
    <property type="match status" value="1"/>
</dbReference>
<proteinExistence type="inferred from homology"/>
<dbReference type="Gene3D" id="3.30.1490.10">
    <property type="match status" value="1"/>
</dbReference>
<dbReference type="InterPro" id="IPR035987">
    <property type="entry name" value="Ribosomal_uS8_sf"/>
</dbReference>
<comment type="similarity">
    <text evidence="1 6">Belongs to the universal ribosomal protein uS8 family.</text>
</comment>
<evidence type="ECO:0000256" key="3">
    <source>
        <dbReference type="ARBA" id="ARBA00023274"/>
    </source>
</evidence>
<accession>A0A0G0HUE8</accession>
<dbReference type="Pfam" id="PF00410">
    <property type="entry name" value="Ribosomal_S8"/>
    <property type="match status" value="1"/>
</dbReference>
<dbReference type="FunFam" id="3.30.1490.10:FF:000001">
    <property type="entry name" value="30S ribosomal protein S8"/>
    <property type="match status" value="1"/>
</dbReference>
<dbReference type="GO" id="GO:1990904">
    <property type="term" value="C:ribonucleoprotein complex"/>
    <property type="evidence" value="ECO:0007669"/>
    <property type="project" value="UniProtKB-KW"/>
</dbReference>
<keyword evidence="3 6" id="KW-0687">Ribonucleoprotein</keyword>
<reference evidence="7 8" key="1">
    <citation type="journal article" date="2015" name="Nature">
        <title>rRNA introns, odd ribosomes, and small enigmatic genomes across a large radiation of phyla.</title>
        <authorList>
            <person name="Brown C.T."/>
            <person name="Hug L.A."/>
            <person name="Thomas B.C."/>
            <person name="Sharon I."/>
            <person name="Castelle C.J."/>
            <person name="Singh A."/>
            <person name="Wilkins M.J."/>
            <person name="Williams K.H."/>
            <person name="Banfield J.F."/>
        </authorList>
    </citation>
    <scope>NUCLEOTIDE SEQUENCE [LARGE SCALE GENOMIC DNA]</scope>
</reference>
<dbReference type="PROSITE" id="PS00053">
    <property type="entry name" value="RIBOSOMAL_S8"/>
    <property type="match status" value="1"/>
</dbReference>
<dbReference type="AlphaFoldDB" id="A0A0G0HUE8"/>
<evidence type="ECO:0000256" key="4">
    <source>
        <dbReference type="ARBA" id="ARBA00035258"/>
    </source>
</evidence>
<dbReference type="Proteomes" id="UP000034430">
    <property type="component" value="Unassembled WGS sequence"/>
</dbReference>
<dbReference type="GO" id="GO:0003735">
    <property type="term" value="F:structural constituent of ribosome"/>
    <property type="evidence" value="ECO:0007669"/>
    <property type="project" value="InterPro"/>
</dbReference>
<name>A0A0G0HUE8_9BACT</name>
<evidence type="ECO:0000256" key="1">
    <source>
        <dbReference type="ARBA" id="ARBA00006471"/>
    </source>
</evidence>
<comment type="caution">
    <text evidence="7">The sequence shown here is derived from an EMBL/GenBank/DDBJ whole genome shotgun (WGS) entry which is preliminary data.</text>
</comment>
<sequence>MDPISNMLIIMKNGSLAEKESVILPYSKMKNAIAECLKKEGYISSVVKKIFAKGGSVLSGKNKQPVLEIGLLYANTKPKITEVERISKQSRRVYFGVKDIHLVRNGSGLLVLSTPKGILSGREARREQVGGEALFRIW</sequence>
<dbReference type="PANTHER" id="PTHR11758">
    <property type="entry name" value="40S RIBOSOMAL PROTEIN S15A"/>
    <property type="match status" value="1"/>
</dbReference>